<dbReference type="Proteomes" id="UP000028868">
    <property type="component" value="Unassembled WGS sequence"/>
</dbReference>
<gene>
    <name evidence="1" type="ORF">BN983_00870</name>
</gene>
<dbReference type="InterPro" id="IPR008554">
    <property type="entry name" value="Glutaredoxin-like"/>
</dbReference>
<dbReference type="RefSeq" id="WP_035506042.1">
    <property type="nucleotide sequence ID" value="NZ_CCDH010000001.1"/>
</dbReference>
<keyword evidence="2" id="KW-1185">Reference proteome</keyword>
<dbReference type="Gene3D" id="3.40.30.10">
    <property type="entry name" value="Glutaredoxin"/>
    <property type="match status" value="1"/>
</dbReference>
<dbReference type="SUPFAM" id="SSF52833">
    <property type="entry name" value="Thioredoxin-like"/>
    <property type="match status" value="1"/>
</dbReference>
<accession>A0A059NXX6</accession>
<protein>
    <submittedName>
        <fullName evidence="1">Glutaredoxin-like protein, YruB-family</fullName>
    </submittedName>
</protein>
<evidence type="ECO:0000313" key="1">
    <source>
        <dbReference type="EMBL" id="CDQ22656.1"/>
    </source>
</evidence>
<evidence type="ECO:0000313" key="2">
    <source>
        <dbReference type="Proteomes" id="UP000028868"/>
    </source>
</evidence>
<comment type="caution">
    <text evidence="1">The sequence shown here is derived from an EMBL/GenBank/DDBJ whole genome shotgun (WGS) entry which is preliminary data.</text>
</comment>
<proteinExistence type="predicted"/>
<dbReference type="PROSITE" id="PS51354">
    <property type="entry name" value="GLUTAREDOXIN_2"/>
    <property type="match status" value="1"/>
</dbReference>
<reference evidence="2" key="1">
    <citation type="submission" date="2014-03" db="EMBL/GenBank/DDBJ databases">
        <authorList>
            <person name="Urmite Genomes U."/>
        </authorList>
    </citation>
    <scope>NUCLEOTIDE SEQUENCE [LARGE SCALE GENOMIC DNA]</scope>
    <source>
        <strain evidence="2">HD-03</strain>
    </source>
</reference>
<name>A0A059NXX6_9BACI</name>
<reference evidence="1 2" key="2">
    <citation type="submission" date="2014-05" db="EMBL/GenBank/DDBJ databases">
        <title>Draft genome sequence of Halobacillus karajensis HK-03.</title>
        <authorList>
            <person name="Khelaifia S."/>
            <person name="Croce O."/>
            <person name="Lagier J.C."/>
            <person name="Raoult D."/>
        </authorList>
    </citation>
    <scope>NUCLEOTIDE SEQUENCE [LARGE SCALE GENOMIC DNA]</scope>
    <source>
        <strain evidence="1 2">HD-03</strain>
    </source>
</reference>
<dbReference type="Pfam" id="PF05768">
    <property type="entry name" value="Glrx-like"/>
    <property type="match status" value="1"/>
</dbReference>
<dbReference type="CDD" id="cd02066">
    <property type="entry name" value="GRX_family"/>
    <property type="match status" value="1"/>
</dbReference>
<sequence length="73" mass="8673">MHKVVLFEKKNCGLCKEVKDLLSLFDVTVEEVNIEKDSALMEKYMFEVPVLLINGEELDYRTIDYIELEKRFQ</sequence>
<organism evidence="1 2">
    <name type="scientific">Halobacillus karajensis</name>
    <dbReference type="NCBI Taxonomy" id="195088"/>
    <lineage>
        <taxon>Bacteria</taxon>
        <taxon>Bacillati</taxon>
        <taxon>Bacillota</taxon>
        <taxon>Bacilli</taxon>
        <taxon>Bacillales</taxon>
        <taxon>Bacillaceae</taxon>
        <taxon>Halobacillus</taxon>
    </lineage>
</organism>
<dbReference type="EMBL" id="CCDI010000001">
    <property type="protein sequence ID" value="CDQ22656.1"/>
    <property type="molecule type" value="Genomic_DNA"/>
</dbReference>
<dbReference type="InterPro" id="IPR036249">
    <property type="entry name" value="Thioredoxin-like_sf"/>
</dbReference>
<dbReference type="AlphaFoldDB" id="A0A059NXX6"/>